<proteinExistence type="predicted"/>
<dbReference type="AlphaFoldDB" id="A0AA35W1T3"/>
<accession>A0AA35W1T3</accession>
<protein>
    <submittedName>
        <fullName evidence="2">Uncharacterized protein</fullName>
    </submittedName>
</protein>
<organism evidence="2 3">
    <name type="scientific">Geodia barretti</name>
    <name type="common">Barrett's horny sponge</name>
    <dbReference type="NCBI Taxonomy" id="519541"/>
    <lineage>
        <taxon>Eukaryota</taxon>
        <taxon>Metazoa</taxon>
        <taxon>Porifera</taxon>
        <taxon>Demospongiae</taxon>
        <taxon>Heteroscleromorpha</taxon>
        <taxon>Tetractinellida</taxon>
        <taxon>Astrophorina</taxon>
        <taxon>Geodiidae</taxon>
        <taxon>Geodia</taxon>
    </lineage>
</organism>
<sequence>MGPAEKLMQKRESMGGTFGSFSRSERSERSESSAKTKREEPDNRYHLHYSDEDEGVEERGGVASAEGGHMMFRDSKLPPIQLPLDYSVHSRRTAVTTKNKIVKQGVEEDASGPPTCRVKLVKPVSEPGAASTQSQPERMTAAKLFTPSEVYTTYIHTGTN</sequence>
<evidence type="ECO:0000313" key="2">
    <source>
        <dbReference type="EMBL" id="CAI7995908.1"/>
    </source>
</evidence>
<keyword evidence="3" id="KW-1185">Reference proteome</keyword>
<feature type="compositionally biased region" description="Basic and acidic residues" evidence="1">
    <location>
        <begin position="23"/>
        <end position="50"/>
    </location>
</feature>
<evidence type="ECO:0000313" key="3">
    <source>
        <dbReference type="Proteomes" id="UP001174909"/>
    </source>
</evidence>
<gene>
    <name evidence="2" type="ORF">GBAR_LOCUS1785</name>
</gene>
<reference evidence="2" key="1">
    <citation type="submission" date="2023-03" db="EMBL/GenBank/DDBJ databases">
        <authorList>
            <person name="Steffen K."/>
            <person name="Cardenas P."/>
        </authorList>
    </citation>
    <scope>NUCLEOTIDE SEQUENCE</scope>
</reference>
<comment type="caution">
    <text evidence="2">The sequence shown here is derived from an EMBL/GenBank/DDBJ whole genome shotgun (WGS) entry which is preliminary data.</text>
</comment>
<evidence type="ECO:0000256" key="1">
    <source>
        <dbReference type="SAM" id="MobiDB-lite"/>
    </source>
</evidence>
<dbReference type="Proteomes" id="UP001174909">
    <property type="component" value="Unassembled WGS sequence"/>
</dbReference>
<feature type="region of interest" description="Disordered" evidence="1">
    <location>
        <begin position="1"/>
        <end position="68"/>
    </location>
</feature>
<dbReference type="EMBL" id="CASHTH010000260">
    <property type="protein sequence ID" value="CAI7995908.1"/>
    <property type="molecule type" value="Genomic_DNA"/>
</dbReference>
<name>A0AA35W1T3_GEOBA</name>